<evidence type="ECO:0000313" key="2">
    <source>
        <dbReference type="EMBL" id="MDT0268950.1"/>
    </source>
</evidence>
<sequence>MSRFLLVVPPLVGHINPLVGVAAELRRRGHQVAWAGHTGQIRALAGEGSAVYDCQVPEVSRPPDLTGPAAFRLLWRDVFLPLARRMAPGVRAALHAFEPDLVVADQHALAGALVAEASGVPWVTTVSTSAELADPLAGMPKVAAWLAELLAGLRAEIGDPAATGDPRFSPYGSVAFTGRELLGGQPLPAPGIELVGPVVADRPERSDFPWHRLPADRPLVLVSLGTANVDAGDRFLREALAALGAAGDRLAGVLVDPAGTLADTTPPRHVLVLPRVPQLALLPRMSAVVCHGGHNTVCESLWHGVPLVVAPIRDDQPIVAGQVVAAGAGVRVRFGRVTAAGLDAALATVLDPANGHRAAARAAARSLRAAGGAGAAADLLTRVAAGRLPTPTPH</sequence>
<dbReference type="RefSeq" id="WP_311669029.1">
    <property type="nucleotide sequence ID" value="NZ_JAVREO010000013.1"/>
</dbReference>
<organism evidence="2 3">
    <name type="scientific">Streptomyces chisholmiae</name>
    <dbReference type="NCBI Taxonomy" id="3075540"/>
    <lineage>
        <taxon>Bacteria</taxon>
        <taxon>Bacillati</taxon>
        <taxon>Actinomycetota</taxon>
        <taxon>Actinomycetes</taxon>
        <taxon>Kitasatosporales</taxon>
        <taxon>Streptomycetaceae</taxon>
        <taxon>Streptomyces</taxon>
    </lineage>
</organism>
<evidence type="ECO:0000256" key="1">
    <source>
        <dbReference type="ARBA" id="ARBA00022679"/>
    </source>
</evidence>
<dbReference type="CDD" id="cd03784">
    <property type="entry name" value="GT1_Gtf-like"/>
    <property type="match status" value="1"/>
</dbReference>
<reference evidence="3" key="1">
    <citation type="submission" date="2023-07" db="EMBL/GenBank/DDBJ databases">
        <title>30 novel species of actinomycetes from the DSMZ collection.</title>
        <authorList>
            <person name="Nouioui I."/>
        </authorList>
    </citation>
    <scope>NUCLEOTIDE SEQUENCE [LARGE SCALE GENOMIC DNA]</scope>
    <source>
        <strain evidence="3">DSM 44915</strain>
    </source>
</reference>
<dbReference type="InterPro" id="IPR050426">
    <property type="entry name" value="Glycosyltransferase_28"/>
</dbReference>
<accession>A0ABU2JVE7</accession>
<keyword evidence="3" id="KW-1185">Reference proteome</keyword>
<dbReference type="Pfam" id="PF00201">
    <property type="entry name" value="UDPGT"/>
    <property type="match status" value="1"/>
</dbReference>
<dbReference type="Proteomes" id="UP001183410">
    <property type="component" value="Unassembled WGS sequence"/>
</dbReference>
<gene>
    <name evidence="2" type="ORF">RM844_21940</name>
</gene>
<comment type="caution">
    <text evidence="2">The sequence shown here is derived from an EMBL/GenBank/DDBJ whole genome shotgun (WGS) entry which is preliminary data.</text>
</comment>
<dbReference type="Gene3D" id="3.40.50.2000">
    <property type="entry name" value="Glycogen Phosphorylase B"/>
    <property type="match status" value="2"/>
</dbReference>
<proteinExistence type="predicted"/>
<name>A0ABU2JVE7_9ACTN</name>
<dbReference type="InterPro" id="IPR002213">
    <property type="entry name" value="UDP_glucos_trans"/>
</dbReference>
<dbReference type="PANTHER" id="PTHR48050">
    <property type="entry name" value="STEROL 3-BETA-GLUCOSYLTRANSFERASE"/>
    <property type="match status" value="1"/>
</dbReference>
<dbReference type="SUPFAM" id="SSF53756">
    <property type="entry name" value="UDP-Glycosyltransferase/glycogen phosphorylase"/>
    <property type="match status" value="1"/>
</dbReference>
<evidence type="ECO:0000313" key="3">
    <source>
        <dbReference type="Proteomes" id="UP001183410"/>
    </source>
</evidence>
<protein>
    <submittedName>
        <fullName evidence="2">Glycosyltransferase</fullName>
    </submittedName>
</protein>
<dbReference type="EMBL" id="JAVREO010000013">
    <property type="protein sequence ID" value="MDT0268950.1"/>
    <property type="molecule type" value="Genomic_DNA"/>
</dbReference>
<keyword evidence="1" id="KW-0808">Transferase</keyword>
<dbReference type="PANTHER" id="PTHR48050:SF13">
    <property type="entry name" value="STEROL 3-BETA-GLUCOSYLTRANSFERASE UGT80A2"/>
    <property type="match status" value="1"/>
</dbReference>